<dbReference type="CDD" id="cd00093">
    <property type="entry name" value="HTH_XRE"/>
    <property type="match status" value="1"/>
</dbReference>
<feature type="region of interest" description="Disordered" evidence="1">
    <location>
        <begin position="379"/>
        <end position="461"/>
    </location>
</feature>
<dbReference type="PANTHER" id="PTHR34475">
    <property type="match status" value="1"/>
</dbReference>
<dbReference type="InterPro" id="IPR010982">
    <property type="entry name" value="Lambda_DNA-bd_dom_sf"/>
</dbReference>
<dbReference type="EMBL" id="BAPV01000008">
    <property type="protein sequence ID" value="GBQ86860.1"/>
    <property type="molecule type" value="Genomic_DNA"/>
</dbReference>
<keyword evidence="4" id="KW-1185">Reference proteome</keyword>
<dbReference type="InterPro" id="IPR025194">
    <property type="entry name" value="RodZ-like_C"/>
</dbReference>
<feature type="compositionally biased region" description="Polar residues" evidence="1">
    <location>
        <begin position="187"/>
        <end position="199"/>
    </location>
</feature>
<feature type="compositionally biased region" description="Polar residues" evidence="1">
    <location>
        <begin position="392"/>
        <end position="407"/>
    </location>
</feature>
<evidence type="ECO:0000259" key="2">
    <source>
        <dbReference type="Pfam" id="PF13464"/>
    </source>
</evidence>
<sequence>MPEKTTDRIPGWQGGNAEGARGLGADLRARRDELGWALPDVANWLRIRESYLRALEEGNLSVFPGSAYALGFLRSYAQALGMDPDQAVARFRQDARGALAAKPELSFPEPVSERGVPVGLWVGAGLAVLVGTYIGYYHFFGADPAPTHQMPPVAEIMPGVTQHGTTSPQIAAVMPDRGLAPSPQLAPAQTNAAQSGTRQGNAASADNAGNAVQGAANQPGAVPLPANAIPAGQDGQQSAATTPAPATVAPPLPSTGMTPLNVATPVVPAPAAVATPDTANPVTATAASPAATMIVLHAGADAWVSIRDKNNATVFSRVLKSGETWQGPEENGPYHMTLGNAGGLTLSAGDVTTAALGRIGAVRRNLTVTADAIRSGQLGQEGSAVAPPMPANVSSGPAQGLSGQSALPQHDETQNGDTSRATGASATLKKTVATPKVRAAEHESETDRLNRSQLEKTAQPR</sequence>
<name>A0ABQ0Q1H1_9PROT</name>
<feature type="compositionally biased region" description="Low complexity" evidence="1">
    <location>
        <begin position="200"/>
        <end position="221"/>
    </location>
</feature>
<feature type="region of interest" description="Disordered" evidence="1">
    <location>
        <begin position="175"/>
        <end position="256"/>
    </location>
</feature>
<evidence type="ECO:0000313" key="3">
    <source>
        <dbReference type="EMBL" id="GBQ86860.1"/>
    </source>
</evidence>
<dbReference type="Proteomes" id="UP001062776">
    <property type="component" value="Unassembled WGS sequence"/>
</dbReference>
<organism evidence="3 4">
    <name type="scientific">Asaia krungthepensis NRIC 0535</name>
    <dbReference type="NCBI Taxonomy" id="1307925"/>
    <lineage>
        <taxon>Bacteria</taxon>
        <taxon>Pseudomonadati</taxon>
        <taxon>Pseudomonadota</taxon>
        <taxon>Alphaproteobacteria</taxon>
        <taxon>Acetobacterales</taxon>
        <taxon>Acetobacteraceae</taxon>
        <taxon>Asaia</taxon>
    </lineage>
</organism>
<gene>
    <name evidence="3" type="ORF">AA0535_1132</name>
</gene>
<dbReference type="InterPro" id="IPR050400">
    <property type="entry name" value="Bact_Cytoskel_RodZ"/>
</dbReference>
<dbReference type="Pfam" id="PF13464">
    <property type="entry name" value="RodZ_C"/>
    <property type="match status" value="1"/>
</dbReference>
<dbReference type="Pfam" id="PF13413">
    <property type="entry name" value="HTH_25"/>
    <property type="match status" value="1"/>
</dbReference>
<comment type="caution">
    <text evidence="3">The sequence shown here is derived from an EMBL/GenBank/DDBJ whole genome shotgun (WGS) entry which is preliminary data.</text>
</comment>
<dbReference type="Gene3D" id="1.10.260.40">
    <property type="entry name" value="lambda repressor-like DNA-binding domains"/>
    <property type="match status" value="1"/>
</dbReference>
<protein>
    <recommendedName>
        <fullName evidence="2">Cytoskeleton protein RodZ-like C-terminal domain-containing protein</fullName>
    </recommendedName>
</protein>
<evidence type="ECO:0000256" key="1">
    <source>
        <dbReference type="SAM" id="MobiDB-lite"/>
    </source>
</evidence>
<dbReference type="PANTHER" id="PTHR34475:SF1">
    <property type="entry name" value="CYTOSKELETON PROTEIN RODZ"/>
    <property type="match status" value="1"/>
</dbReference>
<feature type="domain" description="Cytoskeleton protein RodZ-like C-terminal" evidence="2">
    <location>
        <begin position="295"/>
        <end position="365"/>
    </location>
</feature>
<reference evidence="3" key="1">
    <citation type="submission" date="2013-04" db="EMBL/GenBank/DDBJ databases">
        <title>The genome sequencing project of 58 acetic acid bacteria.</title>
        <authorList>
            <person name="Okamoto-Kainuma A."/>
            <person name="Ishikawa M."/>
            <person name="Umino S."/>
            <person name="Koizumi Y."/>
            <person name="Shiwa Y."/>
            <person name="Yoshikawa H."/>
            <person name="Matsutani M."/>
            <person name="Matsushita K."/>
        </authorList>
    </citation>
    <scope>NUCLEOTIDE SEQUENCE</scope>
    <source>
        <strain evidence="3">NRIC 0535</strain>
    </source>
</reference>
<dbReference type="RefSeq" id="WP_264814955.1">
    <property type="nucleotide sequence ID" value="NZ_BAPV01000008.1"/>
</dbReference>
<dbReference type="InterPro" id="IPR001387">
    <property type="entry name" value="Cro/C1-type_HTH"/>
</dbReference>
<evidence type="ECO:0000313" key="4">
    <source>
        <dbReference type="Proteomes" id="UP001062776"/>
    </source>
</evidence>
<accession>A0ABQ0Q1H1</accession>
<feature type="compositionally biased region" description="Basic and acidic residues" evidence="1">
    <location>
        <begin position="438"/>
        <end position="454"/>
    </location>
</feature>
<proteinExistence type="predicted"/>
<feature type="compositionally biased region" description="Polar residues" evidence="1">
    <location>
        <begin position="415"/>
        <end position="425"/>
    </location>
</feature>